<dbReference type="GO" id="GO:0004126">
    <property type="term" value="F:cytidine deaminase activity"/>
    <property type="evidence" value="ECO:0007669"/>
    <property type="project" value="UniProtKB-UniRule"/>
</dbReference>
<sequence>FFLFEFDFYLEIMSRELTAKELDKLIDLSIKAKNRAYCPYSNFHVGAVLLDENGNWHIGANIENASYGGSICAERTAFIKAISEGQRKFVALGVSTDSHKFSRPCGICRQFMIEFGEILPIYLIKDDRSYHKVMLKDLLPEYFGPGDLEEKSD</sequence>
<reference evidence="15" key="1">
    <citation type="submission" date="2015-07" db="EMBL/GenBank/DDBJ databases">
        <title>Transcriptome Assembly of Anthurium amnicola.</title>
        <authorList>
            <person name="Suzuki J."/>
        </authorList>
    </citation>
    <scope>NUCLEOTIDE SEQUENCE</scope>
</reference>
<evidence type="ECO:0000256" key="6">
    <source>
        <dbReference type="ARBA" id="ARBA00022801"/>
    </source>
</evidence>
<evidence type="ECO:0000256" key="13">
    <source>
        <dbReference type="RuleBase" id="RU364006"/>
    </source>
</evidence>
<evidence type="ECO:0000313" key="15">
    <source>
        <dbReference type="EMBL" id="JAT67512.1"/>
    </source>
</evidence>
<dbReference type="NCBIfam" id="TIGR01354">
    <property type="entry name" value="cyt_deam_tetra"/>
    <property type="match status" value="1"/>
</dbReference>
<evidence type="ECO:0000256" key="8">
    <source>
        <dbReference type="ARBA" id="ARBA00032005"/>
    </source>
</evidence>
<keyword evidence="5 12" id="KW-0479">Metal-binding</keyword>
<evidence type="ECO:0000256" key="1">
    <source>
        <dbReference type="ARBA" id="ARBA00001947"/>
    </source>
</evidence>
<dbReference type="FunFam" id="3.40.140.10:FF:000008">
    <property type="entry name" value="Cytidine deaminase"/>
    <property type="match status" value="1"/>
</dbReference>
<comment type="similarity">
    <text evidence="3 13">Belongs to the cytidine and deoxycytidylate deaminase family.</text>
</comment>
<keyword evidence="6 13" id="KW-0378">Hydrolase</keyword>
<feature type="domain" description="CMP/dCMP-type deaminase" evidence="14">
    <location>
        <begin position="20"/>
        <end position="146"/>
    </location>
</feature>
<evidence type="ECO:0000259" key="14">
    <source>
        <dbReference type="PROSITE" id="PS51747"/>
    </source>
</evidence>
<dbReference type="PANTHER" id="PTHR11644">
    <property type="entry name" value="CYTIDINE DEAMINASE"/>
    <property type="match status" value="1"/>
</dbReference>
<dbReference type="GO" id="GO:0005829">
    <property type="term" value="C:cytosol"/>
    <property type="evidence" value="ECO:0007669"/>
    <property type="project" value="TreeGrafter"/>
</dbReference>
<dbReference type="InterPro" id="IPR050202">
    <property type="entry name" value="Cyt/Deoxycyt_deaminase"/>
</dbReference>
<evidence type="ECO:0000256" key="10">
    <source>
        <dbReference type="PIRSR" id="PIRSR606262-1"/>
    </source>
</evidence>
<comment type="catalytic activity">
    <reaction evidence="13">
        <text>2'-deoxycytidine + H2O + H(+) = 2'-deoxyuridine + NH4(+)</text>
        <dbReference type="Rhea" id="RHEA:13433"/>
        <dbReference type="ChEBI" id="CHEBI:15377"/>
        <dbReference type="ChEBI" id="CHEBI:15378"/>
        <dbReference type="ChEBI" id="CHEBI:15698"/>
        <dbReference type="ChEBI" id="CHEBI:16450"/>
        <dbReference type="ChEBI" id="CHEBI:28938"/>
        <dbReference type="EC" id="3.5.4.5"/>
    </reaction>
</comment>
<evidence type="ECO:0000256" key="11">
    <source>
        <dbReference type="PIRSR" id="PIRSR606262-2"/>
    </source>
</evidence>
<dbReference type="Gene3D" id="3.40.140.10">
    <property type="entry name" value="Cytidine Deaminase, domain 2"/>
    <property type="match status" value="1"/>
</dbReference>
<dbReference type="SUPFAM" id="SSF53927">
    <property type="entry name" value="Cytidine deaminase-like"/>
    <property type="match status" value="1"/>
</dbReference>
<dbReference type="EC" id="3.5.4.5" evidence="4 13"/>
<evidence type="ECO:0000256" key="9">
    <source>
        <dbReference type="ARBA" id="ARBA00049558"/>
    </source>
</evidence>
<evidence type="ECO:0000256" key="5">
    <source>
        <dbReference type="ARBA" id="ARBA00022723"/>
    </source>
</evidence>
<dbReference type="PROSITE" id="PS51747">
    <property type="entry name" value="CYT_DCMP_DEAMINASES_2"/>
    <property type="match status" value="1"/>
</dbReference>
<keyword evidence="7 12" id="KW-0862">Zinc</keyword>
<proteinExistence type="inferred from homology"/>
<feature type="binding site" evidence="11">
    <location>
        <begin position="61"/>
        <end position="67"/>
    </location>
    <ligand>
        <name>substrate</name>
    </ligand>
</feature>
<dbReference type="InterPro" id="IPR016193">
    <property type="entry name" value="Cytidine_deaminase-like"/>
</dbReference>
<feature type="binding site" evidence="12">
    <location>
        <position position="105"/>
    </location>
    <ligand>
        <name>Zn(2+)</name>
        <dbReference type="ChEBI" id="CHEBI:29105"/>
        <note>catalytic</note>
    </ligand>
</feature>
<dbReference type="EMBL" id="GDJX01000424">
    <property type="protein sequence ID" value="JAT67512.1"/>
    <property type="molecule type" value="Transcribed_RNA"/>
</dbReference>
<feature type="binding site" evidence="12">
    <location>
        <position position="108"/>
    </location>
    <ligand>
        <name>Zn(2+)</name>
        <dbReference type="ChEBI" id="CHEBI:29105"/>
        <note>catalytic</note>
    </ligand>
</feature>
<dbReference type="GO" id="GO:0055086">
    <property type="term" value="P:nucleobase-containing small molecule metabolic process"/>
    <property type="evidence" value="ECO:0007669"/>
    <property type="project" value="UniProtKB-ARBA"/>
</dbReference>
<feature type="non-terminal residue" evidence="15">
    <location>
        <position position="1"/>
    </location>
</feature>
<feature type="binding site" evidence="12">
    <location>
        <position position="72"/>
    </location>
    <ligand>
        <name>Zn(2+)</name>
        <dbReference type="ChEBI" id="CHEBI:29105"/>
        <note>catalytic</note>
    </ligand>
</feature>
<accession>A0A1D1ZKL3</accession>
<evidence type="ECO:0000256" key="4">
    <source>
        <dbReference type="ARBA" id="ARBA00012783"/>
    </source>
</evidence>
<gene>
    <name evidence="15" type="primary">CDA_3</name>
    <name evidence="15" type="ORF">g.7311</name>
</gene>
<dbReference type="AlphaFoldDB" id="A0A1D1ZKL3"/>
<evidence type="ECO:0000256" key="2">
    <source>
        <dbReference type="ARBA" id="ARBA00003949"/>
    </source>
</evidence>
<comment type="function">
    <text evidence="2 13">This enzyme scavenges exogenous and endogenous cytidine and 2'-deoxycytidine for UMP synthesis.</text>
</comment>
<dbReference type="PANTHER" id="PTHR11644:SF2">
    <property type="entry name" value="CYTIDINE DEAMINASE"/>
    <property type="match status" value="1"/>
</dbReference>
<evidence type="ECO:0000256" key="7">
    <source>
        <dbReference type="ARBA" id="ARBA00022833"/>
    </source>
</evidence>
<dbReference type="GO" id="GO:0008270">
    <property type="term" value="F:zinc ion binding"/>
    <property type="evidence" value="ECO:0007669"/>
    <property type="project" value="UniProtKB-UniRule"/>
</dbReference>
<comment type="catalytic activity">
    <reaction evidence="9 13">
        <text>cytidine + H2O + H(+) = uridine + NH4(+)</text>
        <dbReference type="Rhea" id="RHEA:16069"/>
        <dbReference type="ChEBI" id="CHEBI:15377"/>
        <dbReference type="ChEBI" id="CHEBI:15378"/>
        <dbReference type="ChEBI" id="CHEBI:16704"/>
        <dbReference type="ChEBI" id="CHEBI:17562"/>
        <dbReference type="ChEBI" id="CHEBI:28938"/>
        <dbReference type="EC" id="3.5.4.5"/>
    </reaction>
</comment>
<dbReference type="NCBIfam" id="NF004064">
    <property type="entry name" value="PRK05578.1"/>
    <property type="match status" value="1"/>
</dbReference>
<evidence type="ECO:0000256" key="12">
    <source>
        <dbReference type="PIRSR" id="PIRSR606262-3"/>
    </source>
</evidence>
<comment type="cofactor">
    <cofactor evidence="1 12 13">
        <name>Zn(2+)</name>
        <dbReference type="ChEBI" id="CHEBI:29105"/>
    </cofactor>
</comment>
<organism evidence="15">
    <name type="scientific">Anthurium amnicola</name>
    <dbReference type="NCBI Taxonomy" id="1678845"/>
    <lineage>
        <taxon>Eukaryota</taxon>
        <taxon>Viridiplantae</taxon>
        <taxon>Streptophyta</taxon>
        <taxon>Embryophyta</taxon>
        <taxon>Tracheophyta</taxon>
        <taxon>Spermatophyta</taxon>
        <taxon>Magnoliopsida</taxon>
        <taxon>Liliopsida</taxon>
        <taxon>Araceae</taxon>
        <taxon>Pothoideae</taxon>
        <taxon>Potheae</taxon>
        <taxon>Anthurium</taxon>
    </lineage>
</organism>
<evidence type="ECO:0000256" key="3">
    <source>
        <dbReference type="ARBA" id="ARBA00006576"/>
    </source>
</evidence>
<dbReference type="GO" id="GO:0072527">
    <property type="term" value="P:pyrimidine-containing compound metabolic process"/>
    <property type="evidence" value="ECO:0007669"/>
    <property type="project" value="UniProtKB-ARBA"/>
</dbReference>
<dbReference type="Pfam" id="PF00383">
    <property type="entry name" value="dCMP_cyt_deam_1"/>
    <property type="match status" value="1"/>
</dbReference>
<dbReference type="InterPro" id="IPR006262">
    <property type="entry name" value="Cyt_deam_tetra"/>
</dbReference>
<feature type="active site" description="Proton donor" evidence="10">
    <location>
        <position position="74"/>
    </location>
</feature>
<dbReference type="CDD" id="cd01283">
    <property type="entry name" value="cytidine_deaminase"/>
    <property type="match status" value="1"/>
</dbReference>
<protein>
    <recommendedName>
        <fullName evidence="4 13">Cytidine deaminase</fullName>
        <ecNumber evidence="4 13">3.5.4.5</ecNumber>
    </recommendedName>
    <alternativeName>
        <fullName evidence="8 13">Cytidine aminohydrolase</fullName>
    </alternativeName>
</protein>
<name>A0A1D1ZKL3_9ARAE</name>
<dbReference type="InterPro" id="IPR002125">
    <property type="entry name" value="CMP_dCMP_dom"/>
</dbReference>